<name>A0A0B4E0M2_9MICO</name>
<feature type="compositionally biased region" description="Polar residues" evidence="1">
    <location>
        <begin position="43"/>
        <end position="64"/>
    </location>
</feature>
<organism evidence="2 3">
    <name type="scientific">Microbacterium hominis</name>
    <dbReference type="NCBI Taxonomy" id="162426"/>
    <lineage>
        <taxon>Bacteria</taxon>
        <taxon>Bacillati</taxon>
        <taxon>Actinomycetota</taxon>
        <taxon>Actinomycetes</taxon>
        <taxon>Micrococcales</taxon>
        <taxon>Microbacteriaceae</taxon>
        <taxon>Microbacterium</taxon>
    </lineage>
</organism>
<dbReference type="AlphaFoldDB" id="A0A0B4E0M2"/>
<comment type="caution">
    <text evidence="2">The sequence shown here is derived from an EMBL/GenBank/DDBJ whole genome shotgun (WGS) entry which is preliminary data.</text>
</comment>
<gene>
    <name evidence="2" type="ORF">RM52_01460</name>
</gene>
<reference evidence="2 3" key="1">
    <citation type="submission" date="2014-12" db="EMBL/GenBank/DDBJ databases">
        <title>Genome sequencing of Microbacterium hominis TPW29.</title>
        <authorList>
            <person name="Tan P.W."/>
            <person name="Chan K.-G."/>
        </authorList>
    </citation>
    <scope>NUCLEOTIDE SEQUENCE [LARGE SCALE GENOMIC DNA]</scope>
    <source>
        <strain evidence="2 3">TPW29</strain>
    </source>
</reference>
<accession>A0A0B4E0M2</accession>
<dbReference type="EMBL" id="JWSZ01000001">
    <property type="protein sequence ID" value="KIC60103.1"/>
    <property type="molecule type" value="Genomic_DNA"/>
</dbReference>
<evidence type="ECO:0000256" key="1">
    <source>
        <dbReference type="SAM" id="MobiDB-lite"/>
    </source>
</evidence>
<feature type="region of interest" description="Disordered" evidence="1">
    <location>
        <begin position="126"/>
        <end position="148"/>
    </location>
</feature>
<feature type="region of interest" description="Disordered" evidence="1">
    <location>
        <begin position="255"/>
        <end position="286"/>
    </location>
</feature>
<sequence>MSAAPATPTGPIASPPTATPTTSAQTGSVPMRMLARAADVRRTAQSCTAKANTEQSSPRNSTSAIVAASIRDTAARRSAPAIAAKIAPPTISCTQTTPTELSSRPRVRCPLAVTWKARTTAAAMTSRSPAVGVRMPSPETSSATPTTAATAAAKYELGSHTRDARPSSAGVMTRARLMSRPALVAEVRLTPQVSRPMIVACVPPSATPMSRPRPRGRRWRVRAHSRAAPPAATRKRSALAAATPVTSMRSLATRKLAPQTAATASRARSTRRSGRRVTFSACQLSS</sequence>
<evidence type="ECO:0000313" key="3">
    <source>
        <dbReference type="Proteomes" id="UP000031202"/>
    </source>
</evidence>
<evidence type="ECO:0000313" key="2">
    <source>
        <dbReference type="EMBL" id="KIC60103.1"/>
    </source>
</evidence>
<dbReference type="Proteomes" id="UP000031202">
    <property type="component" value="Unassembled WGS sequence"/>
</dbReference>
<proteinExistence type="predicted"/>
<feature type="compositionally biased region" description="Low complexity" evidence="1">
    <location>
        <begin position="1"/>
        <end position="12"/>
    </location>
</feature>
<feature type="region of interest" description="Disordered" evidence="1">
    <location>
        <begin position="1"/>
        <end position="64"/>
    </location>
</feature>
<protein>
    <submittedName>
        <fullName evidence="2">Uncharacterized protein</fullName>
    </submittedName>
</protein>
<feature type="region of interest" description="Disordered" evidence="1">
    <location>
        <begin position="223"/>
        <end position="242"/>
    </location>
</feature>